<dbReference type="PANTHER" id="PTHR31088:SF9">
    <property type="entry name" value="PHAGE SHOCK PROTEIN A"/>
    <property type="match status" value="1"/>
</dbReference>
<dbReference type="EMBL" id="SNXC01000002">
    <property type="protein sequence ID" value="TDP01216.1"/>
    <property type="molecule type" value="Genomic_DNA"/>
</dbReference>
<dbReference type="OrthoDB" id="8844617at2"/>
<comment type="caution">
    <text evidence="3">The sequence shown here is derived from an EMBL/GenBank/DDBJ whole genome shotgun (WGS) entry which is preliminary data.</text>
</comment>
<organism evidence="3 4">
    <name type="scientific">Marinomonas balearica</name>
    <dbReference type="NCBI Taxonomy" id="491947"/>
    <lineage>
        <taxon>Bacteria</taxon>
        <taxon>Pseudomonadati</taxon>
        <taxon>Pseudomonadota</taxon>
        <taxon>Gammaproteobacteria</taxon>
        <taxon>Oceanospirillales</taxon>
        <taxon>Oceanospirillaceae</taxon>
        <taxon>Marinomonas</taxon>
    </lineage>
</organism>
<feature type="coiled-coil region" evidence="2">
    <location>
        <begin position="28"/>
        <end position="83"/>
    </location>
</feature>
<proteinExistence type="inferred from homology"/>
<accession>A0A4R6MIH4</accession>
<dbReference type="Pfam" id="PF04012">
    <property type="entry name" value="PspA_IM30"/>
    <property type="match status" value="1"/>
</dbReference>
<dbReference type="InterPro" id="IPR007157">
    <property type="entry name" value="PspA_VIPP1"/>
</dbReference>
<sequence>MNIFSKLFTALKGGASEMGEAVVDDNAIRILEQELRESKASLDLAKESEITLLASQKQAEAKIAKLSSQIEEYENNAFVALKQNNEALALEIAHHIATLEAEQKNNKDQAEHFAKSAHTLRSQIQKAETDISDFYRQLEQVKATDSVHKAQENMHANILTGKPSVASAKESLERIRNKQEHFEARLEASQELESRSTLDEKLKNAGITLNVTSAQNILDKIKTRAE</sequence>
<name>A0A4R6MIH4_9GAMM</name>
<keyword evidence="2" id="KW-0175">Coiled coil</keyword>
<gene>
    <name evidence="3" type="ORF">DFP79_0117</name>
</gene>
<protein>
    <submittedName>
        <fullName evidence="3">Phage shock protein A (PspA) family protein</fullName>
    </submittedName>
</protein>
<evidence type="ECO:0000256" key="2">
    <source>
        <dbReference type="SAM" id="Coils"/>
    </source>
</evidence>
<dbReference type="Proteomes" id="UP000294656">
    <property type="component" value="Unassembled WGS sequence"/>
</dbReference>
<feature type="coiled-coil region" evidence="2">
    <location>
        <begin position="124"/>
        <end position="192"/>
    </location>
</feature>
<dbReference type="AlphaFoldDB" id="A0A4R6MIH4"/>
<keyword evidence="4" id="KW-1185">Reference proteome</keyword>
<reference evidence="3 4" key="1">
    <citation type="submission" date="2019-03" db="EMBL/GenBank/DDBJ databases">
        <title>Genomic Encyclopedia of Type Strains, Phase III (KMG-III): the genomes of soil and plant-associated and newly described type strains.</title>
        <authorList>
            <person name="Whitman W."/>
        </authorList>
    </citation>
    <scope>NUCLEOTIDE SEQUENCE [LARGE SCALE GENOMIC DNA]</scope>
    <source>
        <strain evidence="3 4">CECT 7378</strain>
    </source>
</reference>
<evidence type="ECO:0000313" key="3">
    <source>
        <dbReference type="EMBL" id="TDP01216.1"/>
    </source>
</evidence>
<evidence type="ECO:0000256" key="1">
    <source>
        <dbReference type="ARBA" id="ARBA00043985"/>
    </source>
</evidence>
<dbReference type="PANTHER" id="PTHR31088">
    <property type="entry name" value="MEMBRANE-ASSOCIATED PROTEIN VIPP1, CHLOROPLASTIC"/>
    <property type="match status" value="1"/>
</dbReference>
<evidence type="ECO:0000313" key="4">
    <source>
        <dbReference type="Proteomes" id="UP000294656"/>
    </source>
</evidence>
<comment type="similarity">
    <text evidence="1">Belongs to the PspA/Vipp/IM30 family.</text>
</comment>